<evidence type="ECO:0000313" key="1">
    <source>
        <dbReference type="EMBL" id="KAJ8683076.1"/>
    </source>
</evidence>
<protein>
    <submittedName>
        <fullName evidence="1">Uncharacterized protein</fullName>
    </submittedName>
</protein>
<dbReference type="EMBL" id="CM056741">
    <property type="protein sequence ID" value="KAJ8683076.1"/>
    <property type="molecule type" value="Genomic_DNA"/>
</dbReference>
<organism evidence="1 2">
    <name type="scientific">Eretmocerus hayati</name>
    <dbReference type="NCBI Taxonomy" id="131215"/>
    <lineage>
        <taxon>Eukaryota</taxon>
        <taxon>Metazoa</taxon>
        <taxon>Ecdysozoa</taxon>
        <taxon>Arthropoda</taxon>
        <taxon>Hexapoda</taxon>
        <taxon>Insecta</taxon>
        <taxon>Pterygota</taxon>
        <taxon>Neoptera</taxon>
        <taxon>Endopterygota</taxon>
        <taxon>Hymenoptera</taxon>
        <taxon>Apocrita</taxon>
        <taxon>Proctotrupomorpha</taxon>
        <taxon>Chalcidoidea</taxon>
        <taxon>Aphelinidae</taxon>
        <taxon>Aphelininae</taxon>
        <taxon>Eretmocerus</taxon>
    </lineage>
</organism>
<name>A0ACC2PI03_9HYME</name>
<sequence length="426" mass="49763">MRLMDLSPMSDDTNKNEKMLKQDLNTHSEMLTKIGLKYFCGTVYTTDNKSEGYSWGKYPSEGDLESDDGEYYLVDGEPIEKFKLIHTGSIRNECSVEFGDPAVMKRVNLRISQRITVRFFNNLHEISQDYNYEVRVIAKMNKKGSDYYQQVSCGIHNRYGSQLLIEKSTTETIRGKFCEVPIIRSFHFIIRRFNRKINTVSCENVPSIGEMLLNDESYSDASLVVGDRIFSIHKRILALKSDVFKSMFTHRMTENEDGIVNIDDLDAEVMEELIYYIYTGKTKNLSKIPRELFEAAHKYQIHDLEEKCKEHVIFNLNFENAVDVLQMASVYDLPDLREKVSNFIEKYEDEMVYQENYQNFLFCDLSVDNVASTLLLCVKYNLDDLKSKVFDFLKDHKKDALENKDFMDLFNSQASLMQDIFRHLIL</sequence>
<keyword evidence="2" id="KW-1185">Reference proteome</keyword>
<dbReference type="Proteomes" id="UP001239111">
    <property type="component" value="Chromosome 1"/>
</dbReference>
<reference evidence="1" key="1">
    <citation type="submission" date="2023-04" db="EMBL/GenBank/DDBJ databases">
        <title>A chromosome-level genome assembly of the parasitoid wasp Eretmocerus hayati.</title>
        <authorList>
            <person name="Zhong Y."/>
            <person name="Liu S."/>
            <person name="Liu Y."/>
        </authorList>
    </citation>
    <scope>NUCLEOTIDE SEQUENCE</scope>
    <source>
        <strain evidence="1">ZJU_SS_LIU_2023</strain>
    </source>
</reference>
<proteinExistence type="predicted"/>
<evidence type="ECO:0000313" key="2">
    <source>
        <dbReference type="Proteomes" id="UP001239111"/>
    </source>
</evidence>
<accession>A0ACC2PI03</accession>
<gene>
    <name evidence="1" type="ORF">QAD02_018868</name>
</gene>
<comment type="caution">
    <text evidence="1">The sequence shown here is derived from an EMBL/GenBank/DDBJ whole genome shotgun (WGS) entry which is preliminary data.</text>
</comment>